<keyword evidence="2" id="KW-0472">Membrane</keyword>
<proteinExistence type="predicted"/>
<dbReference type="AlphaFoldDB" id="A0A2H3B6H0"/>
<gene>
    <name evidence="3" type="ORF">ARMSODRAFT_966843</name>
</gene>
<feature type="transmembrane region" description="Helical" evidence="2">
    <location>
        <begin position="61"/>
        <end position="80"/>
    </location>
</feature>
<name>A0A2H3B6H0_9AGAR</name>
<dbReference type="Proteomes" id="UP000218334">
    <property type="component" value="Unassembled WGS sequence"/>
</dbReference>
<evidence type="ECO:0000313" key="4">
    <source>
        <dbReference type="Proteomes" id="UP000218334"/>
    </source>
</evidence>
<organism evidence="3 4">
    <name type="scientific">Armillaria solidipes</name>
    <dbReference type="NCBI Taxonomy" id="1076256"/>
    <lineage>
        <taxon>Eukaryota</taxon>
        <taxon>Fungi</taxon>
        <taxon>Dikarya</taxon>
        <taxon>Basidiomycota</taxon>
        <taxon>Agaricomycotina</taxon>
        <taxon>Agaricomycetes</taxon>
        <taxon>Agaricomycetidae</taxon>
        <taxon>Agaricales</taxon>
        <taxon>Marasmiineae</taxon>
        <taxon>Physalacriaceae</taxon>
        <taxon>Armillaria</taxon>
    </lineage>
</organism>
<reference evidence="4" key="1">
    <citation type="journal article" date="2017" name="Nat. Ecol. Evol.">
        <title>Genome expansion and lineage-specific genetic innovations in the forest pathogenic fungi Armillaria.</title>
        <authorList>
            <person name="Sipos G."/>
            <person name="Prasanna A.N."/>
            <person name="Walter M.C."/>
            <person name="O'Connor E."/>
            <person name="Balint B."/>
            <person name="Krizsan K."/>
            <person name="Kiss B."/>
            <person name="Hess J."/>
            <person name="Varga T."/>
            <person name="Slot J."/>
            <person name="Riley R."/>
            <person name="Boka B."/>
            <person name="Rigling D."/>
            <person name="Barry K."/>
            <person name="Lee J."/>
            <person name="Mihaltcheva S."/>
            <person name="LaButti K."/>
            <person name="Lipzen A."/>
            <person name="Waldron R."/>
            <person name="Moloney N.M."/>
            <person name="Sperisen C."/>
            <person name="Kredics L."/>
            <person name="Vagvoelgyi C."/>
            <person name="Patrignani A."/>
            <person name="Fitzpatrick D."/>
            <person name="Nagy I."/>
            <person name="Doyle S."/>
            <person name="Anderson J.B."/>
            <person name="Grigoriev I.V."/>
            <person name="Gueldener U."/>
            <person name="Muensterkoetter M."/>
            <person name="Nagy L.G."/>
        </authorList>
    </citation>
    <scope>NUCLEOTIDE SEQUENCE [LARGE SCALE GENOMIC DNA]</scope>
    <source>
        <strain evidence="4">28-4</strain>
    </source>
</reference>
<evidence type="ECO:0000313" key="3">
    <source>
        <dbReference type="EMBL" id="PBK59433.1"/>
    </source>
</evidence>
<keyword evidence="2" id="KW-1133">Transmembrane helix</keyword>
<evidence type="ECO:0000256" key="1">
    <source>
        <dbReference type="SAM" id="MobiDB-lite"/>
    </source>
</evidence>
<keyword evidence="4" id="KW-1185">Reference proteome</keyword>
<dbReference type="EMBL" id="KZ293504">
    <property type="protein sequence ID" value="PBK59433.1"/>
    <property type="molecule type" value="Genomic_DNA"/>
</dbReference>
<feature type="compositionally biased region" description="Basic residues" evidence="1">
    <location>
        <begin position="1"/>
        <end position="10"/>
    </location>
</feature>
<protein>
    <submittedName>
        <fullName evidence="3">Uncharacterized protein</fullName>
    </submittedName>
</protein>
<feature type="compositionally biased region" description="Low complexity" evidence="1">
    <location>
        <begin position="11"/>
        <end position="20"/>
    </location>
</feature>
<evidence type="ECO:0000256" key="2">
    <source>
        <dbReference type="SAM" id="Phobius"/>
    </source>
</evidence>
<accession>A0A2H3B6H0</accession>
<feature type="region of interest" description="Disordered" evidence="1">
    <location>
        <begin position="1"/>
        <end position="20"/>
    </location>
</feature>
<keyword evidence="2" id="KW-0812">Transmembrane</keyword>
<sequence>MSTLPARRHPQLPLHSTSLSSSTIPPIVRYDFCILLEIGCKSTSGHHRKIARPKSYNEHGLAYYGSMALSSFALLTLLIVTDSGGNACVGDIAGSREKSVEGSSRHDAG</sequence>